<evidence type="ECO:0000313" key="2">
    <source>
        <dbReference type="EMBL" id="CAA69625.1"/>
    </source>
</evidence>
<name>P95301_MYCTX</name>
<accession>P95301</accession>
<evidence type="ECO:0000256" key="1">
    <source>
        <dbReference type="SAM" id="MobiDB-lite"/>
    </source>
</evidence>
<reference evidence="2" key="1">
    <citation type="journal article" date="1997" name="J. Exp. Med.">
        <title>A novel antioxidant gene from Mycobacterium tuberculosis.</title>
        <authorList>
            <person name="Ehrt S."/>
            <person name="Shiloh M.U."/>
            <person name="Ruan J."/>
            <person name="Choi M."/>
            <person name="Gunzburg S."/>
            <person name="Nathan C."/>
            <person name="Xie Q."/>
            <person name="Riley L.W."/>
        </authorList>
    </citation>
    <scope>NUCLEOTIDE SEQUENCE</scope>
</reference>
<feature type="compositionally biased region" description="Polar residues" evidence="1">
    <location>
        <begin position="118"/>
        <end position="133"/>
    </location>
</feature>
<sequence>MGAVSKTTTLLCGSVISTPAASRPPCARRSAISASAIAWVPPTGIGQPTEWASVASISPAPADTSDGNGEIAWAATPVNNARASSPASDRQAGVPWASIRSPRRRTEPSAVGKDRLSESMNSTTVSECATNGPSRRRQDAPSSSLAQVCARS</sequence>
<feature type="compositionally biased region" description="Basic and acidic residues" evidence="1">
    <location>
        <begin position="104"/>
        <end position="117"/>
    </location>
</feature>
<protein>
    <submittedName>
        <fullName evidence="2">Nitric oxide resistance protein</fullName>
    </submittedName>
</protein>
<feature type="region of interest" description="Disordered" evidence="1">
    <location>
        <begin position="56"/>
        <end position="152"/>
    </location>
</feature>
<dbReference type="AlphaFoldDB" id="P95301"/>
<feature type="compositionally biased region" description="Polar residues" evidence="1">
    <location>
        <begin position="77"/>
        <end position="88"/>
    </location>
</feature>
<gene>
    <name evidence="2" type="primary">nor</name>
</gene>
<organism evidence="2">
    <name type="scientific">Mycobacterium tuberculosis</name>
    <dbReference type="NCBI Taxonomy" id="1773"/>
    <lineage>
        <taxon>Bacteria</taxon>
        <taxon>Bacillati</taxon>
        <taxon>Actinomycetota</taxon>
        <taxon>Actinomycetes</taxon>
        <taxon>Mycobacteriales</taxon>
        <taxon>Mycobacteriaceae</taxon>
        <taxon>Mycobacterium</taxon>
        <taxon>Mycobacterium tuberculosis complex</taxon>
    </lineage>
</organism>
<proteinExistence type="predicted"/>
<dbReference type="EMBL" id="Y08323">
    <property type="protein sequence ID" value="CAA69625.1"/>
    <property type="molecule type" value="Genomic_DNA"/>
</dbReference>